<evidence type="ECO:0000313" key="2">
    <source>
        <dbReference type="Proteomes" id="UP000325313"/>
    </source>
</evidence>
<comment type="caution">
    <text evidence="1">The sequence shown here is derived from an EMBL/GenBank/DDBJ whole genome shotgun (WGS) entry which is preliminary data.</text>
</comment>
<evidence type="ECO:0000313" key="1">
    <source>
        <dbReference type="EMBL" id="KAA1138933.1"/>
    </source>
</evidence>
<dbReference type="EMBL" id="VDEP01000001">
    <property type="protein sequence ID" value="KAA1138933.1"/>
    <property type="molecule type" value="Genomic_DNA"/>
</dbReference>
<dbReference type="Proteomes" id="UP000325313">
    <property type="component" value="Unassembled WGS sequence"/>
</dbReference>
<gene>
    <name evidence="1" type="ORF">PGTUg99_030165</name>
</gene>
<organism evidence="1 2">
    <name type="scientific">Puccinia graminis f. sp. tritici</name>
    <dbReference type="NCBI Taxonomy" id="56615"/>
    <lineage>
        <taxon>Eukaryota</taxon>
        <taxon>Fungi</taxon>
        <taxon>Dikarya</taxon>
        <taxon>Basidiomycota</taxon>
        <taxon>Pucciniomycotina</taxon>
        <taxon>Pucciniomycetes</taxon>
        <taxon>Pucciniales</taxon>
        <taxon>Pucciniaceae</taxon>
        <taxon>Puccinia</taxon>
    </lineage>
</organism>
<protein>
    <submittedName>
        <fullName evidence="1">Uncharacterized protein</fullName>
    </submittedName>
</protein>
<dbReference type="AlphaFoldDB" id="A0A5B0SP56"/>
<name>A0A5B0SP56_PUCGR</name>
<proteinExistence type="predicted"/>
<sequence length="79" mass="8655">MVERMWLAVIVQLKLKHSGVLPIPGCCIGALQDNDSDVMALSSTTSYRCTFEIPQAVLELVPFVLSVPRLLAPAQVMEN</sequence>
<accession>A0A5B0SP56</accession>
<reference evidence="1 2" key="1">
    <citation type="submission" date="2019-05" db="EMBL/GenBank/DDBJ databases">
        <title>Emergence of the Ug99 lineage of the wheat stem rust pathogen through somatic hybridization.</title>
        <authorList>
            <person name="Li F."/>
            <person name="Upadhyaya N.M."/>
            <person name="Sperschneider J."/>
            <person name="Matny O."/>
            <person name="Nguyen-Phuc H."/>
            <person name="Mago R."/>
            <person name="Raley C."/>
            <person name="Miller M.E."/>
            <person name="Silverstein K.A.T."/>
            <person name="Henningsen E."/>
            <person name="Hirsch C.D."/>
            <person name="Visser B."/>
            <person name="Pretorius Z.A."/>
            <person name="Steffenson B.J."/>
            <person name="Schwessinger B."/>
            <person name="Dodds P.N."/>
            <person name="Figueroa M."/>
        </authorList>
    </citation>
    <scope>NUCLEOTIDE SEQUENCE [LARGE SCALE GENOMIC DNA]</scope>
    <source>
        <strain evidence="1 2">Ug99</strain>
    </source>
</reference>